<gene>
    <name evidence="8" type="ORF">ANIA_09165</name>
</gene>
<evidence type="ECO:0000313" key="9">
    <source>
        <dbReference type="Proteomes" id="UP000000560"/>
    </source>
</evidence>
<keyword evidence="2 6" id="KW-0812">Transmembrane</keyword>
<evidence type="ECO:0000313" key="8">
    <source>
        <dbReference type="EMBL" id="CBF82408.1"/>
    </source>
</evidence>
<reference evidence="9" key="1">
    <citation type="journal article" date="2005" name="Nature">
        <title>Sequencing of Aspergillus nidulans and comparative analysis with A. fumigatus and A. oryzae.</title>
        <authorList>
            <person name="Galagan J.E."/>
            <person name="Calvo S.E."/>
            <person name="Cuomo C."/>
            <person name="Ma L.J."/>
            <person name="Wortman J.R."/>
            <person name="Batzoglou S."/>
            <person name="Lee S.I."/>
            <person name="Basturkmen M."/>
            <person name="Spevak C.C."/>
            <person name="Clutterbuck J."/>
            <person name="Kapitonov V."/>
            <person name="Jurka J."/>
            <person name="Scazzocchio C."/>
            <person name="Farman M."/>
            <person name="Butler J."/>
            <person name="Purcell S."/>
            <person name="Harris S."/>
            <person name="Braus G.H."/>
            <person name="Draht O."/>
            <person name="Busch S."/>
            <person name="D'Enfert C."/>
            <person name="Bouchier C."/>
            <person name="Goldman G.H."/>
            <person name="Bell-Pedersen D."/>
            <person name="Griffiths-Jones S."/>
            <person name="Doonan J.H."/>
            <person name="Yu J."/>
            <person name="Vienken K."/>
            <person name="Pain A."/>
            <person name="Freitag M."/>
            <person name="Selker E.U."/>
            <person name="Archer D.B."/>
            <person name="Penalva M.A."/>
            <person name="Oakley B.R."/>
            <person name="Momany M."/>
            <person name="Tanaka T."/>
            <person name="Kumagai T."/>
            <person name="Asai K."/>
            <person name="Machida M."/>
            <person name="Nierman W.C."/>
            <person name="Denning D.W."/>
            <person name="Caddick M."/>
            <person name="Hynes M."/>
            <person name="Paoletti M."/>
            <person name="Fischer R."/>
            <person name="Miller B."/>
            <person name="Dyer P."/>
            <person name="Sachs M.S."/>
            <person name="Osmani S.A."/>
            <person name="Birren B.W."/>
        </authorList>
    </citation>
    <scope>NUCLEOTIDE SEQUENCE [LARGE SCALE GENOMIC DNA]</scope>
    <source>
        <strain evidence="9">FGSC A4 / ATCC 38163 / CBS 112.46 / NRRL 194 / M139</strain>
    </source>
</reference>
<reference evidence="9" key="2">
    <citation type="journal article" date="2009" name="Fungal Genet. Biol.">
        <title>The 2008 update of the Aspergillus nidulans genome annotation: a community effort.</title>
        <authorList>
            <person name="Wortman J.R."/>
            <person name="Gilsenan J.M."/>
            <person name="Joardar V."/>
            <person name="Deegan J."/>
            <person name="Clutterbuck J."/>
            <person name="Andersen M.R."/>
            <person name="Archer D."/>
            <person name="Bencina M."/>
            <person name="Braus G."/>
            <person name="Coutinho P."/>
            <person name="von Dohren H."/>
            <person name="Doonan J."/>
            <person name="Driessen A.J."/>
            <person name="Durek P."/>
            <person name="Espeso E."/>
            <person name="Fekete E."/>
            <person name="Flipphi M."/>
            <person name="Estrada C.G."/>
            <person name="Geysens S."/>
            <person name="Goldman G."/>
            <person name="de Groot P.W."/>
            <person name="Hansen K."/>
            <person name="Harris S.D."/>
            <person name="Heinekamp T."/>
            <person name="Helmstaedt K."/>
            <person name="Henrissat B."/>
            <person name="Hofmann G."/>
            <person name="Homan T."/>
            <person name="Horio T."/>
            <person name="Horiuchi H."/>
            <person name="James S."/>
            <person name="Jones M."/>
            <person name="Karaffa L."/>
            <person name="Karanyi Z."/>
            <person name="Kato M."/>
            <person name="Keller N."/>
            <person name="Kelly D.E."/>
            <person name="Kiel J.A."/>
            <person name="Kim J.M."/>
            <person name="van der Klei I.J."/>
            <person name="Klis F.M."/>
            <person name="Kovalchuk A."/>
            <person name="Krasevec N."/>
            <person name="Kubicek C.P."/>
            <person name="Liu B."/>
            <person name="Maccabe A."/>
            <person name="Meyer V."/>
            <person name="Mirabito P."/>
            <person name="Miskei M."/>
            <person name="Mos M."/>
            <person name="Mullins J."/>
            <person name="Nelson D.R."/>
            <person name="Nielsen J."/>
            <person name="Oakley B.R."/>
            <person name="Osmani S.A."/>
            <person name="Pakula T."/>
            <person name="Paszewski A."/>
            <person name="Paulsen I."/>
            <person name="Pilsyk S."/>
            <person name="Pocsi I."/>
            <person name="Punt P.J."/>
            <person name="Ram A.F."/>
            <person name="Ren Q."/>
            <person name="Robellet X."/>
            <person name="Robson G."/>
            <person name="Seiboth B."/>
            <person name="van Solingen P."/>
            <person name="Specht T."/>
            <person name="Sun J."/>
            <person name="Taheri-Talesh N."/>
            <person name="Takeshita N."/>
            <person name="Ussery D."/>
            <person name="vanKuyk P.A."/>
            <person name="Visser H."/>
            <person name="van de Vondervoort P.J."/>
            <person name="de Vries R.P."/>
            <person name="Walton J."/>
            <person name="Xiang X."/>
            <person name="Xiong Y."/>
            <person name="Zeng A.P."/>
            <person name="Brandt B.W."/>
            <person name="Cornell M.J."/>
            <person name="van den Hondel C.A."/>
            <person name="Visser J."/>
            <person name="Oliver S.G."/>
            <person name="Turner G."/>
        </authorList>
    </citation>
    <scope>GENOME REANNOTATION</scope>
    <source>
        <strain evidence="9">FGSC A4 / ATCC 38163 / CBS 112.46 / NRRL 194 / M139</strain>
    </source>
</reference>
<dbReference type="Pfam" id="PF07690">
    <property type="entry name" value="MFS_1"/>
    <property type="match status" value="2"/>
</dbReference>
<evidence type="ECO:0000256" key="2">
    <source>
        <dbReference type="ARBA" id="ARBA00022692"/>
    </source>
</evidence>
<accession>Q5ARB5</accession>
<evidence type="ECO:0000256" key="1">
    <source>
        <dbReference type="ARBA" id="ARBA00004141"/>
    </source>
</evidence>
<feature type="region of interest" description="Disordered" evidence="5">
    <location>
        <begin position="1"/>
        <end position="26"/>
    </location>
</feature>
<keyword evidence="3 6" id="KW-1133">Transmembrane helix</keyword>
<keyword evidence="9" id="KW-1185">Reference proteome</keyword>
<feature type="transmembrane region" description="Helical" evidence="6">
    <location>
        <begin position="271"/>
        <end position="292"/>
    </location>
</feature>
<dbReference type="eggNOG" id="KOG0254">
    <property type="taxonomic scope" value="Eukaryota"/>
</dbReference>
<sequence>MTVSEESSLLGPARDEETGEHSNSREGSDSLVIYAAFLGNQTQSSLGKAGSPSTGVFIASADELLVISTYSAIASQFHRLSEGSWLLLAYNFGYCISLPVFSNLGDRYGRKRVLVGSSLVFAVSCLACGASLSILQLVLSRVLAGTSGAGILVMASVIITGSLLCVLYLQSLGSLQLALDMTPVDEVALYRGYQNVVNIAGRSLGGPIGGFLADTVGWRWSFFGQVPIVICCALFCVYRLPSYLNETEAKGESAEEPAPASGPSGIRDLDFAGLFTFAGTVLLLLFLLRALGAQNKGMFFQTSLLAFAFISGCTIFIVIELFWAANPLVPMRLFSKPIGVYFLCQTLLMAGRFSYRILKRTQNTSDFVASLALVISALGVAVGGVVCGLVIKRTKRSKSITLFALALNLLSHTLIFFRWRRSHGETPWQHMQDGVYLFVTGMAPGMLFPALFTAMASVAPEGELHSCIGTYYLFQQLGIIIGPAAGAAVSQPIFEKGLWRALHGVEEKRMIINRILNDVRYANSLPVSLQTFVRDCYLASFQYLPLFPVVATAIMFPFLFVLKEPRIA</sequence>
<dbReference type="OrthoDB" id="6770063at2759"/>
<feature type="domain" description="Major facilitator superfamily (MFS) profile" evidence="7">
    <location>
        <begin position="48"/>
        <end position="566"/>
    </location>
</feature>
<evidence type="ECO:0000256" key="5">
    <source>
        <dbReference type="SAM" id="MobiDB-lite"/>
    </source>
</evidence>
<evidence type="ECO:0000256" key="3">
    <source>
        <dbReference type="ARBA" id="ARBA00022989"/>
    </source>
</evidence>
<organism evidence="8 9">
    <name type="scientific">Emericella nidulans (strain FGSC A4 / ATCC 38163 / CBS 112.46 / NRRL 194 / M139)</name>
    <name type="common">Aspergillus nidulans</name>
    <dbReference type="NCBI Taxonomy" id="227321"/>
    <lineage>
        <taxon>Eukaryota</taxon>
        <taxon>Fungi</taxon>
        <taxon>Dikarya</taxon>
        <taxon>Ascomycota</taxon>
        <taxon>Pezizomycotina</taxon>
        <taxon>Eurotiomycetes</taxon>
        <taxon>Eurotiomycetidae</taxon>
        <taxon>Eurotiales</taxon>
        <taxon>Aspergillaceae</taxon>
        <taxon>Aspergillus</taxon>
        <taxon>Aspergillus subgen. Nidulantes</taxon>
    </lineage>
</organism>
<feature type="transmembrane region" description="Helical" evidence="6">
    <location>
        <begin position="367"/>
        <end position="391"/>
    </location>
</feature>
<proteinExistence type="predicted"/>
<evidence type="ECO:0000259" key="7">
    <source>
        <dbReference type="PROSITE" id="PS50850"/>
    </source>
</evidence>
<dbReference type="VEuPathDB" id="FungiDB:AN9165"/>
<feature type="transmembrane region" description="Helical" evidence="6">
    <location>
        <begin position="151"/>
        <end position="169"/>
    </location>
</feature>
<dbReference type="KEGG" id="ani:ANIA_09165"/>
<dbReference type="RefSeq" id="XP_682434.1">
    <property type="nucleotide sequence ID" value="XM_677342.1"/>
</dbReference>
<dbReference type="Gene3D" id="1.20.1250.20">
    <property type="entry name" value="MFS general substrate transporter like domains"/>
    <property type="match status" value="1"/>
</dbReference>
<feature type="transmembrane region" description="Helical" evidence="6">
    <location>
        <begin position="304"/>
        <end position="326"/>
    </location>
</feature>
<feature type="transmembrane region" description="Helical" evidence="6">
    <location>
        <begin position="397"/>
        <end position="415"/>
    </location>
</feature>
<protein>
    <recommendedName>
        <fullName evidence="7">Major facilitator superfamily (MFS) profile domain-containing protein</fullName>
    </recommendedName>
</protein>
<dbReference type="InterPro" id="IPR011701">
    <property type="entry name" value="MFS"/>
</dbReference>
<feature type="transmembrane region" description="Helical" evidence="6">
    <location>
        <begin position="543"/>
        <end position="562"/>
    </location>
</feature>
<dbReference type="InterPro" id="IPR036259">
    <property type="entry name" value="MFS_trans_sf"/>
</dbReference>
<dbReference type="SUPFAM" id="SSF103473">
    <property type="entry name" value="MFS general substrate transporter"/>
    <property type="match status" value="1"/>
</dbReference>
<feature type="compositionally biased region" description="Basic and acidic residues" evidence="5">
    <location>
        <begin position="13"/>
        <end position="26"/>
    </location>
</feature>
<dbReference type="PANTHER" id="PTHR23501">
    <property type="entry name" value="MAJOR FACILITATOR SUPERFAMILY"/>
    <property type="match status" value="1"/>
</dbReference>
<feature type="transmembrane region" description="Helical" evidence="6">
    <location>
        <begin position="338"/>
        <end position="355"/>
    </location>
</feature>
<dbReference type="GO" id="GO:0015174">
    <property type="term" value="F:basic amino acid transmembrane transporter activity"/>
    <property type="evidence" value="ECO:0000318"/>
    <property type="project" value="GO_Central"/>
</dbReference>
<dbReference type="HOGENOM" id="CLU_000960_22_3_1"/>
<dbReference type="GO" id="GO:0055085">
    <property type="term" value="P:transmembrane transport"/>
    <property type="evidence" value="ECO:0000318"/>
    <property type="project" value="GO_Central"/>
</dbReference>
<feature type="transmembrane region" description="Helical" evidence="6">
    <location>
        <begin position="113"/>
        <end position="139"/>
    </location>
</feature>
<dbReference type="OMA" id="WVLAGYN"/>
<evidence type="ECO:0000256" key="4">
    <source>
        <dbReference type="ARBA" id="ARBA00023136"/>
    </source>
</evidence>
<dbReference type="AlphaFoldDB" id="Q5ARB5"/>
<dbReference type="GO" id="GO:0000329">
    <property type="term" value="C:fungal-type vacuole membrane"/>
    <property type="evidence" value="ECO:0000318"/>
    <property type="project" value="GO_Central"/>
</dbReference>
<comment type="subcellular location">
    <subcellularLocation>
        <location evidence="1">Membrane</location>
        <topology evidence="1">Multi-pass membrane protein</topology>
    </subcellularLocation>
</comment>
<accession>C8VK27</accession>
<dbReference type="Proteomes" id="UP000000560">
    <property type="component" value="Chromosome VI"/>
</dbReference>
<feature type="transmembrane region" description="Helical" evidence="6">
    <location>
        <begin position="220"/>
        <end position="240"/>
    </location>
</feature>
<feature type="transmembrane region" description="Helical" evidence="6">
    <location>
        <begin position="435"/>
        <end position="456"/>
    </location>
</feature>
<dbReference type="InterPro" id="IPR020846">
    <property type="entry name" value="MFS_dom"/>
</dbReference>
<dbReference type="PROSITE" id="PS50850">
    <property type="entry name" value="MFS"/>
    <property type="match status" value="1"/>
</dbReference>
<evidence type="ECO:0000256" key="6">
    <source>
        <dbReference type="SAM" id="Phobius"/>
    </source>
</evidence>
<feature type="transmembrane region" description="Helical" evidence="6">
    <location>
        <begin position="83"/>
        <end position="101"/>
    </location>
</feature>
<name>Q5ARB5_EMENI</name>
<dbReference type="GeneID" id="2867992"/>
<dbReference type="GO" id="GO:0015802">
    <property type="term" value="P:basic amino acid transport"/>
    <property type="evidence" value="ECO:0000318"/>
    <property type="project" value="GO_Central"/>
</dbReference>
<dbReference type="EMBL" id="BN001306">
    <property type="protein sequence ID" value="CBF82408.1"/>
    <property type="molecule type" value="Genomic_DNA"/>
</dbReference>
<dbReference type="STRING" id="227321.Q5ARB5"/>
<dbReference type="InParanoid" id="Q5ARB5"/>
<keyword evidence="4 6" id="KW-0472">Membrane</keyword>
<dbReference type="PANTHER" id="PTHR23501:SF33">
    <property type="entry name" value="MAJOR FACILITATOR SUPERFAMILY (MFS) PROFILE DOMAIN-CONTAINING PROTEIN"/>
    <property type="match status" value="1"/>
</dbReference>